<dbReference type="Pfam" id="PF03372">
    <property type="entry name" value="Exo_endo_phos"/>
    <property type="match status" value="1"/>
</dbReference>
<dbReference type="OrthoDB" id="9796594at2"/>
<feature type="domain" description="Endonuclease/exonuclease/phosphatase" evidence="2">
    <location>
        <begin position="111"/>
        <end position="312"/>
    </location>
</feature>
<evidence type="ECO:0000259" key="2">
    <source>
        <dbReference type="Pfam" id="PF03372"/>
    </source>
</evidence>
<evidence type="ECO:0000313" key="3">
    <source>
        <dbReference type="EMBL" id="KCZ53623.1"/>
    </source>
</evidence>
<protein>
    <recommendedName>
        <fullName evidence="2">Endonuclease/exonuclease/phosphatase domain-containing protein</fullName>
    </recommendedName>
</protein>
<dbReference type="PATRIC" id="fig|1280946.3.peg.2515"/>
<dbReference type="eggNOG" id="COG3021">
    <property type="taxonomic scope" value="Bacteria"/>
</dbReference>
<dbReference type="InterPro" id="IPR005135">
    <property type="entry name" value="Endo/exonuclease/phosphatase"/>
</dbReference>
<dbReference type="Proteomes" id="UP000027037">
    <property type="component" value="Unassembled WGS sequence"/>
</dbReference>
<keyword evidence="4" id="KW-1185">Reference proteome</keyword>
<dbReference type="AlphaFoldDB" id="A0A062U7A7"/>
<feature type="transmembrane region" description="Helical" evidence="1">
    <location>
        <begin position="35"/>
        <end position="55"/>
    </location>
</feature>
<organism evidence="3 4">
    <name type="scientific">Hyphomonas beringensis</name>
    <dbReference type="NCBI Taxonomy" id="1280946"/>
    <lineage>
        <taxon>Bacteria</taxon>
        <taxon>Pseudomonadati</taxon>
        <taxon>Pseudomonadota</taxon>
        <taxon>Alphaproteobacteria</taxon>
        <taxon>Hyphomonadales</taxon>
        <taxon>Hyphomonadaceae</taxon>
        <taxon>Hyphomonas</taxon>
    </lineage>
</organism>
<accession>A0A062U7A7</accession>
<keyword evidence="1" id="KW-0812">Transmembrane</keyword>
<evidence type="ECO:0000256" key="1">
    <source>
        <dbReference type="SAM" id="Phobius"/>
    </source>
</evidence>
<proteinExistence type="predicted"/>
<feature type="transmembrane region" description="Helical" evidence="1">
    <location>
        <begin position="62"/>
        <end position="86"/>
    </location>
</feature>
<keyword evidence="1" id="KW-1133">Transmembrane helix</keyword>
<dbReference type="STRING" id="1280946.HY29_16785"/>
<comment type="caution">
    <text evidence="3">The sequence shown here is derived from an EMBL/GenBank/DDBJ whole genome shotgun (WGS) entry which is preliminary data.</text>
</comment>
<reference evidence="3 4" key="1">
    <citation type="journal article" date="2014" name="Antonie Van Leeuwenhoek">
        <title>Hyphomonas beringensis sp. nov. and Hyphomonas chukchiensis sp. nov., isolated from surface seawater of the Bering Sea and Chukchi Sea.</title>
        <authorList>
            <person name="Li C."/>
            <person name="Lai Q."/>
            <person name="Li G."/>
            <person name="Dong C."/>
            <person name="Wang J."/>
            <person name="Liao Y."/>
            <person name="Shao Z."/>
        </authorList>
    </citation>
    <scope>NUCLEOTIDE SEQUENCE [LARGE SCALE GENOMIC DNA]</scope>
    <source>
        <strain evidence="3 4">25B14_1</strain>
    </source>
</reference>
<dbReference type="SUPFAM" id="SSF56219">
    <property type="entry name" value="DNase I-like"/>
    <property type="match status" value="1"/>
</dbReference>
<dbReference type="RefSeq" id="WP_034797481.1">
    <property type="nucleotide sequence ID" value="NZ_AWFF01000050.1"/>
</dbReference>
<keyword evidence="1" id="KW-0472">Membrane</keyword>
<name>A0A062U7A7_9PROT</name>
<evidence type="ECO:0000313" key="4">
    <source>
        <dbReference type="Proteomes" id="UP000027037"/>
    </source>
</evidence>
<dbReference type="GO" id="GO:0003824">
    <property type="term" value="F:catalytic activity"/>
    <property type="evidence" value="ECO:0007669"/>
    <property type="project" value="InterPro"/>
</dbReference>
<gene>
    <name evidence="3" type="ORF">HY29_16785</name>
</gene>
<sequence>MFALLEVLFLLIGALGLFAAISPKLRTETWWLRIWTYSRLQFCILLAVSGLLYIALFPLGSLLSIIILTLYSIALAICAADIWPFLPGRPKEVARAPRDAAGATLSVLLINVLQENEDYAAVMDRINEADADVVFLSETSNAWREALSDIEADYPYTYLLPREEHNGLLFYSRLPIQNVQERYLCQDHIPSLTIDVDLQGEEIRLYCIHPRPPRPRDKPEHLDDELMIVADELREQDRPAMVIGDFNEVGWSWMVREFKRHARLCDPKRGRGLYNSYSAQNPLLAWPLDHAFVTNDFYLLRIKRLSSCGSDHYPILYGFQRRKAD</sequence>
<dbReference type="EMBL" id="AWFF01000050">
    <property type="protein sequence ID" value="KCZ53623.1"/>
    <property type="molecule type" value="Genomic_DNA"/>
</dbReference>
<dbReference type="InterPro" id="IPR036691">
    <property type="entry name" value="Endo/exonu/phosph_ase_sf"/>
</dbReference>
<dbReference type="Gene3D" id="3.60.10.10">
    <property type="entry name" value="Endonuclease/exonuclease/phosphatase"/>
    <property type="match status" value="1"/>
</dbReference>